<dbReference type="Proteomes" id="UP000011668">
    <property type="component" value="Unassembled WGS sequence"/>
</dbReference>
<feature type="region of interest" description="Disordered" evidence="1">
    <location>
        <begin position="1"/>
        <end position="36"/>
    </location>
</feature>
<feature type="compositionally biased region" description="Basic and acidic residues" evidence="1">
    <location>
        <begin position="19"/>
        <end position="28"/>
    </location>
</feature>
<sequence length="117" mass="13457">MHYAVSQHIPASKSVSMRVETDDSENRRVSVTMRKRSLRRTPNRLTDYMGPDYKQASTDRQKIKACVLRIAEVKVNIVSQTVELECDRLIIIEHTTLSRIHPHGDSQSRIYTGSSHH</sequence>
<dbReference type="AlphaFoldDB" id="L8WTL2"/>
<reference evidence="2 3" key="1">
    <citation type="journal article" date="2013" name="Nat. Commun.">
        <title>The evolution and pathogenic mechanisms of the rice sheath blight pathogen.</title>
        <authorList>
            <person name="Zheng A."/>
            <person name="Lin R."/>
            <person name="Xu L."/>
            <person name="Qin P."/>
            <person name="Tang C."/>
            <person name="Ai P."/>
            <person name="Zhang D."/>
            <person name="Liu Y."/>
            <person name="Sun Z."/>
            <person name="Feng H."/>
            <person name="Wang Y."/>
            <person name="Chen Y."/>
            <person name="Liang X."/>
            <person name="Fu R."/>
            <person name="Li Q."/>
            <person name="Zhang J."/>
            <person name="Yu X."/>
            <person name="Xie Z."/>
            <person name="Ding L."/>
            <person name="Guan P."/>
            <person name="Tang J."/>
            <person name="Liang Y."/>
            <person name="Wang S."/>
            <person name="Deng Q."/>
            <person name="Li S."/>
            <person name="Zhu J."/>
            <person name="Wang L."/>
            <person name="Liu H."/>
            <person name="Li P."/>
        </authorList>
    </citation>
    <scope>NUCLEOTIDE SEQUENCE [LARGE SCALE GENOMIC DNA]</scope>
    <source>
        <strain evidence="3">AG-1 IA</strain>
    </source>
</reference>
<evidence type="ECO:0000313" key="3">
    <source>
        <dbReference type="Proteomes" id="UP000011668"/>
    </source>
</evidence>
<evidence type="ECO:0000313" key="2">
    <source>
        <dbReference type="EMBL" id="ELU39699.1"/>
    </source>
</evidence>
<organism evidence="2 3">
    <name type="scientific">Thanatephorus cucumeris (strain AG1-IA)</name>
    <name type="common">Rice sheath blight fungus</name>
    <name type="synonym">Rhizoctonia solani</name>
    <dbReference type="NCBI Taxonomy" id="983506"/>
    <lineage>
        <taxon>Eukaryota</taxon>
        <taxon>Fungi</taxon>
        <taxon>Dikarya</taxon>
        <taxon>Basidiomycota</taxon>
        <taxon>Agaricomycotina</taxon>
        <taxon>Agaricomycetes</taxon>
        <taxon>Cantharellales</taxon>
        <taxon>Ceratobasidiaceae</taxon>
        <taxon>Rhizoctonia</taxon>
        <taxon>Rhizoctonia solani AG-1</taxon>
    </lineage>
</organism>
<comment type="caution">
    <text evidence="2">The sequence shown here is derived from an EMBL/GenBank/DDBJ whole genome shotgun (WGS) entry which is preliminary data.</text>
</comment>
<dbReference type="EMBL" id="AFRT01001655">
    <property type="protein sequence ID" value="ELU39699.1"/>
    <property type="molecule type" value="Genomic_DNA"/>
</dbReference>
<name>L8WTL2_THACA</name>
<protein>
    <submittedName>
        <fullName evidence="2">Uncharacterized protein</fullName>
    </submittedName>
</protein>
<dbReference type="HOGENOM" id="CLU_2086412_0_0_1"/>
<gene>
    <name evidence="2" type="ORF">AG1IA_06271</name>
</gene>
<keyword evidence="3" id="KW-1185">Reference proteome</keyword>
<accession>L8WTL2</accession>
<evidence type="ECO:0000256" key="1">
    <source>
        <dbReference type="SAM" id="MobiDB-lite"/>
    </source>
</evidence>
<proteinExistence type="predicted"/>